<dbReference type="GO" id="GO:0043190">
    <property type="term" value="C:ATP-binding cassette (ABC) transporter complex"/>
    <property type="evidence" value="ECO:0007669"/>
    <property type="project" value="TreeGrafter"/>
</dbReference>
<evidence type="ECO:0000256" key="1">
    <source>
        <dbReference type="ARBA" id="ARBA00005417"/>
    </source>
</evidence>
<evidence type="ECO:0000313" key="7">
    <source>
        <dbReference type="Proteomes" id="UP000318080"/>
    </source>
</evidence>
<proteinExistence type="inferred from homology"/>
<dbReference type="InterPro" id="IPR003439">
    <property type="entry name" value="ABC_transporter-like_ATP-bd"/>
</dbReference>
<gene>
    <name evidence="6" type="ORF">EJK80_11200</name>
</gene>
<keyword evidence="7" id="KW-1185">Reference proteome</keyword>
<sequence length="359" mass="37596">MVLEPIPGEVTTVTVGFDENADEVAHQLATQWGVDTVIGADASAHVSLLRATVREELALALEHRGTPRAEMAARVEDMLAAVGLTELAERDPARLSGGQTRRLVCAAVAIAHPKVLIVVEPYAGLDPNSRAQVELLLHGLGETAVVLVQADTRSTRPDLTPVAPGDGFTLGPLSATRGTQRRRWWKLKAPEHAEFAVGPVTIPVQHGGVTWLRGGNGSGKTTLLRAAAGLDGHEPAHSSLGMALQSPMDQAITPTLAQLVGDAALTAELGLPPDEHPLDASASQLRVAQVAATVAQGREVVVFDEPDTLADATGRTALHSLLHRALSAGSALIITCHDPAFVAEITAYATVRECSINTV</sequence>
<organism evidence="6 7">
    <name type="scientific">Corynebacterium phoceense</name>
    <dbReference type="NCBI Taxonomy" id="1686286"/>
    <lineage>
        <taxon>Bacteria</taxon>
        <taxon>Bacillati</taxon>
        <taxon>Actinomycetota</taxon>
        <taxon>Actinomycetes</taxon>
        <taxon>Mycobacteriales</taxon>
        <taxon>Corynebacteriaceae</taxon>
        <taxon>Corynebacterium</taxon>
    </lineage>
</organism>
<dbReference type="Gene3D" id="3.40.50.300">
    <property type="entry name" value="P-loop containing nucleotide triphosphate hydrolases"/>
    <property type="match status" value="2"/>
</dbReference>
<reference evidence="6 7" key="1">
    <citation type="submission" date="2019-06" db="EMBL/GenBank/DDBJ databases">
        <title>Draft genome of C. phoceense Strain 272.</title>
        <authorList>
            <person name="Pacheco L.G.C."/>
            <person name="Barberis C.M."/>
            <person name="Almuzara M.N."/>
            <person name="Traglia G.M."/>
            <person name="Santos C.S."/>
            <person name="Rocha D.J.P.G."/>
            <person name="Aguiar E.R.G.R."/>
            <person name="Vay C.A."/>
        </authorList>
    </citation>
    <scope>NUCLEOTIDE SEQUENCE [LARGE SCALE GENOMIC DNA]</scope>
    <source>
        <strain evidence="6 7">272</strain>
    </source>
</reference>
<dbReference type="EMBL" id="VHIR01000020">
    <property type="protein sequence ID" value="TQE42660.1"/>
    <property type="molecule type" value="Genomic_DNA"/>
</dbReference>
<dbReference type="PANTHER" id="PTHR43553">
    <property type="entry name" value="HEAVY METAL TRANSPORTER"/>
    <property type="match status" value="1"/>
</dbReference>
<evidence type="ECO:0000256" key="2">
    <source>
        <dbReference type="ARBA" id="ARBA00022448"/>
    </source>
</evidence>
<dbReference type="InterPro" id="IPR027417">
    <property type="entry name" value="P-loop_NTPase"/>
</dbReference>
<dbReference type="Pfam" id="PF00005">
    <property type="entry name" value="ABC_tran"/>
    <property type="match status" value="1"/>
</dbReference>
<dbReference type="GO" id="GO:0016887">
    <property type="term" value="F:ATP hydrolysis activity"/>
    <property type="evidence" value="ECO:0007669"/>
    <property type="project" value="InterPro"/>
</dbReference>
<evidence type="ECO:0000313" key="6">
    <source>
        <dbReference type="EMBL" id="TQE42660.1"/>
    </source>
</evidence>
<keyword evidence="3" id="KW-0547">Nucleotide-binding</keyword>
<protein>
    <submittedName>
        <fullName evidence="6">ATP-binding cassette domain-containing protein</fullName>
    </submittedName>
</protein>
<keyword evidence="4 6" id="KW-0067">ATP-binding</keyword>
<keyword evidence="2" id="KW-0813">Transport</keyword>
<name>A0A540R4K1_9CORY</name>
<dbReference type="InterPro" id="IPR003593">
    <property type="entry name" value="AAA+_ATPase"/>
</dbReference>
<dbReference type="AlphaFoldDB" id="A0A540R4K1"/>
<dbReference type="SMART" id="SM00382">
    <property type="entry name" value="AAA"/>
    <property type="match status" value="1"/>
</dbReference>
<comment type="caution">
    <text evidence="6">The sequence shown here is derived from an EMBL/GenBank/DDBJ whole genome shotgun (WGS) entry which is preliminary data.</text>
</comment>
<dbReference type="RefSeq" id="WP_066493267.1">
    <property type="nucleotide sequence ID" value="NZ_VHIR01000020.1"/>
</dbReference>
<dbReference type="GO" id="GO:0042626">
    <property type="term" value="F:ATPase-coupled transmembrane transporter activity"/>
    <property type="evidence" value="ECO:0007669"/>
    <property type="project" value="TreeGrafter"/>
</dbReference>
<dbReference type="STRING" id="1686286.GCA_900092335_01837"/>
<dbReference type="PANTHER" id="PTHR43553:SF24">
    <property type="entry name" value="ENERGY-COUPLING FACTOR TRANSPORTER ATP-BINDING PROTEIN ECFA1"/>
    <property type="match status" value="1"/>
</dbReference>
<dbReference type="GO" id="GO:0005524">
    <property type="term" value="F:ATP binding"/>
    <property type="evidence" value="ECO:0007669"/>
    <property type="project" value="UniProtKB-KW"/>
</dbReference>
<comment type="similarity">
    <text evidence="1">Belongs to the ABC transporter superfamily.</text>
</comment>
<dbReference type="Proteomes" id="UP000318080">
    <property type="component" value="Unassembled WGS sequence"/>
</dbReference>
<dbReference type="InterPro" id="IPR050095">
    <property type="entry name" value="ECF_ABC_transporter_ATP-bd"/>
</dbReference>
<evidence type="ECO:0000256" key="4">
    <source>
        <dbReference type="ARBA" id="ARBA00022840"/>
    </source>
</evidence>
<feature type="domain" description="AAA+ ATPase" evidence="5">
    <location>
        <begin position="206"/>
        <end position="352"/>
    </location>
</feature>
<evidence type="ECO:0000256" key="3">
    <source>
        <dbReference type="ARBA" id="ARBA00022741"/>
    </source>
</evidence>
<accession>A0A540R4K1</accession>
<evidence type="ECO:0000259" key="5">
    <source>
        <dbReference type="SMART" id="SM00382"/>
    </source>
</evidence>
<dbReference type="SUPFAM" id="SSF52540">
    <property type="entry name" value="P-loop containing nucleoside triphosphate hydrolases"/>
    <property type="match status" value="2"/>
</dbReference>